<organism evidence="9 10">
    <name type="scientific">Nicrophorus vespilloides</name>
    <name type="common">Boreal carrion beetle</name>
    <dbReference type="NCBI Taxonomy" id="110193"/>
    <lineage>
        <taxon>Eukaryota</taxon>
        <taxon>Metazoa</taxon>
        <taxon>Ecdysozoa</taxon>
        <taxon>Arthropoda</taxon>
        <taxon>Hexapoda</taxon>
        <taxon>Insecta</taxon>
        <taxon>Pterygota</taxon>
        <taxon>Neoptera</taxon>
        <taxon>Endopterygota</taxon>
        <taxon>Coleoptera</taxon>
        <taxon>Polyphaga</taxon>
        <taxon>Staphyliniformia</taxon>
        <taxon>Silphidae</taxon>
        <taxon>Nicrophorinae</taxon>
        <taxon>Nicrophorus</taxon>
    </lineage>
</organism>
<sequence length="543" mass="60712">MALQTYDIKNILENFEFLGHKPSESVLNKCLALCNKYAINEEDFVDMWAAFAITHLKGAAPCIESLQSFERRELSKPVQKATDILHHPLPLLPSQSVAPSTPKAVNKIPILSDEISLSPSVSQAIQYSSREHAGKVILSHGTNKNYVCCMQAVAVKQHSDSGELLTSDVRYMYESMGRKVTSLASITTSVANCIFKQHNLQMPERYIRDGQGDEFLYGRIICDSEGKLNKASVMLELPRGSFSPGDAIPMNLTQMPSYSLYPGQIVVTEGLIVRGQINVAKIYPGVDEIPRQKPVLKENLQIMTACGPYTLNNNLLYEPLQDLLKVVLEKLPHVLILTGPFMDVDHDLIANGFTEDYEKFFNSLVESIMLPLAGTKTTVVFVASHKDVFHHVVYPTPPFELKHQYSNMICVPDPCVLDIEGVLVGITTADIVFHIAKQDLCWPSGLSDRMSRICRHVLSQQHFYPLYPPDKTMSVDHELLERFGMFEKVPHVMILPSCFKHFIKNVNGCTVVNPEKLVKGMSGGTYARLNISTKDTTCEIIQI</sequence>
<evidence type="ECO:0000313" key="9">
    <source>
        <dbReference type="Proteomes" id="UP000695000"/>
    </source>
</evidence>
<evidence type="ECO:0000259" key="7">
    <source>
        <dbReference type="Pfam" id="PF08418"/>
    </source>
</evidence>
<feature type="domain" description="DNA polymerase alpha subunit B OB" evidence="8">
    <location>
        <begin position="207"/>
        <end position="284"/>
    </location>
</feature>
<name>A0ABM1NEN4_NICVS</name>
<dbReference type="RefSeq" id="XP_017785284.1">
    <property type="nucleotide sequence ID" value="XM_017929795.1"/>
</dbReference>
<evidence type="ECO:0000313" key="10">
    <source>
        <dbReference type="RefSeq" id="XP_017785284.1"/>
    </source>
</evidence>
<proteinExistence type="inferred from homology"/>
<evidence type="ECO:0000256" key="4">
    <source>
        <dbReference type="ARBA" id="ARBA00022705"/>
    </source>
</evidence>
<keyword evidence="9" id="KW-1185">Reference proteome</keyword>
<gene>
    <name evidence="10" type="primary">LOC108568605</name>
</gene>
<comment type="similarity">
    <text evidence="2">Belongs to the DNA polymerase alpha subunit B family.</text>
</comment>
<dbReference type="InterPro" id="IPR013627">
    <property type="entry name" value="Pol_alpha_B_N"/>
</dbReference>
<dbReference type="PANTHER" id="PTHR23061">
    <property type="entry name" value="DNA POLYMERASE 2 ALPHA 70 KDA SUBUNIT"/>
    <property type="match status" value="1"/>
</dbReference>
<dbReference type="InterPro" id="IPR054300">
    <property type="entry name" value="OB_DPOA2"/>
</dbReference>
<dbReference type="InterPro" id="IPR007185">
    <property type="entry name" value="DNA_pol_a/d/e_bsu"/>
</dbReference>
<evidence type="ECO:0000259" key="6">
    <source>
        <dbReference type="Pfam" id="PF04042"/>
    </source>
</evidence>
<feature type="domain" description="DNA polymerase alpha/delta/epsilon subunit B" evidence="6">
    <location>
        <begin position="302"/>
        <end position="504"/>
    </location>
</feature>
<evidence type="ECO:0000256" key="3">
    <source>
        <dbReference type="ARBA" id="ARBA00018596"/>
    </source>
</evidence>
<accession>A0ABM1NEN4</accession>
<dbReference type="InterPro" id="IPR016722">
    <property type="entry name" value="DNA_pol_alpha_bsu"/>
</dbReference>
<dbReference type="GeneID" id="108568605"/>
<feature type="domain" description="DNA polymerase alpha subunit B N-terminal" evidence="7">
    <location>
        <begin position="10"/>
        <end position="76"/>
    </location>
</feature>
<dbReference type="Pfam" id="PF04042">
    <property type="entry name" value="DNA_pol_E_B"/>
    <property type="match status" value="1"/>
</dbReference>
<dbReference type="PIRSF" id="PIRSF018300">
    <property type="entry name" value="DNA_pol_alph_2"/>
    <property type="match status" value="1"/>
</dbReference>
<comment type="subcellular location">
    <subcellularLocation>
        <location evidence="1">Nucleus</location>
    </subcellularLocation>
</comment>
<dbReference type="Pfam" id="PF22062">
    <property type="entry name" value="OB_DPOA2"/>
    <property type="match status" value="1"/>
</dbReference>
<keyword evidence="5" id="KW-0539">Nucleus</keyword>
<dbReference type="Gene3D" id="1.10.8.530">
    <property type="entry name" value="DNA polymerase alpha-primase, subunit B, N-terminal domain"/>
    <property type="match status" value="1"/>
</dbReference>
<evidence type="ECO:0000256" key="1">
    <source>
        <dbReference type="ARBA" id="ARBA00004123"/>
    </source>
</evidence>
<dbReference type="Proteomes" id="UP000695000">
    <property type="component" value="Unplaced"/>
</dbReference>
<reference evidence="10" key="1">
    <citation type="submission" date="2025-08" db="UniProtKB">
        <authorList>
            <consortium name="RefSeq"/>
        </authorList>
    </citation>
    <scope>IDENTIFICATION</scope>
    <source>
        <tissue evidence="10">Whole Larva</tissue>
    </source>
</reference>
<evidence type="ECO:0000256" key="5">
    <source>
        <dbReference type="ARBA" id="ARBA00023242"/>
    </source>
</evidence>
<keyword evidence="4" id="KW-0235">DNA replication</keyword>
<evidence type="ECO:0000259" key="8">
    <source>
        <dbReference type="Pfam" id="PF22062"/>
    </source>
</evidence>
<evidence type="ECO:0000256" key="2">
    <source>
        <dbReference type="ARBA" id="ARBA00007299"/>
    </source>
</evidence>
<protein>
    <recommendedName>
        <fullName evidence="3">DNA polymerase alpha subunit B</fullName>
    </recommendedName>
</protein>
<dbReference type="InterPro" id="IPR043034">
    <property type="entry name" value="DNA_pol_alpha_B_N_sf"/>
</dbReference>
<dbReference type="PANTHER" id="PTHR23061:SF12">
    <property type="entry name" value="DNA POLYMERASE ALPHA SUBUNIT B"/>
    <property type="match status" value="1"/>
</dbReference>
<dbReference type="Gene3D" id="3.60.21.60">
    <property type="match status" value="2"/>
</dbReference>
<dbReference type="Pfam" id="PF08418">
    <property type="entry name" value="Pol_alpha_B_N"/>
    <property type="match status" value="1"/>
</dbReference>